<dbReference type="SUPFAM" id="SSF141099">
    <property type="entry name" value="Atu1913-like"/>
    <property type="match status" value="1"/>
</dbReference>
<evidence type="ECO:0000313" key="2">
    <source>
        <dbReference type="EMBL" id="RAI39195.1"/>
    </source>
</evidence>
<dbReference type="Proteomes" id="UP000248863">
    <property type="component" value="Unassembled WGS sequence"/>
</dbReference>
<organism evidence="2 3">
    <name type="scientific">Rhodoplanes elegans</name>
    <dbReference type="NCBI Taxonomy" id="29408"/>
    <lineage>
        <taxon>Bacteria</taxon>
        <taxon>Pseudomonadati</taxon>
        <taxon>Pseudomonadota</taxon>
        <taxon>Alphaproteobacteria</taxon>
        <taxon>Hyphomicrobiales</taxon>
        <taxon>Nitrobacteraceae</taxon>
        <taxon>Rhodoplanes</taxon>
    </lineage>
</organism>
<dbReference type="Gene3D" id="4.10.1210.10">
    <property type="entry name" value="Atu1913-like"/>
    <property type="match status" value="1"/>
</dbReference>
<dbReference type="AlphaFoldDB" id="A0A327KPA2"/>
<name>A0A327KPA2_9BRAD</name>
<dbReference type="EMBL" id="NPEU01000086">
    <property type="protein sequence ID" value="RAI39195.1"/>
    <property type="molecule type" value="Genomic_DNA"/>
</dbReference>
<keyword evidence="3" id="KW-1185">Reference proteome</keyword>
<feature type="domain" description="DUF1883" evidence="1">
    <location>
        <begin position="1"/>
        <end position="85"/>
    </location>
</feature>
<proteinExistence type="predicted"/>
<dbReference type="RefSeq" id="WP_111356996.1">
    <property type="nucleotide sequence ID" value="NZ_NHSK01000004.1"/>
</dbReference>
<evidence type="ECO:0000313" key="3">
    <source>
        <dbReference type="Proteomes" id="UP000248863"/>
    </source>
</evidence>
<gene>
    <name evidence="2" type="ORF">CH338_10215</name>
</gene>
<comment type="caution">
    <text evidence="2">The sequence shown here is derived from an EMBL/GenBank/DDBJ whole genome shotgun (WGS) entry which is preliminary data.</text>
</comment>
<sequence length="87" mass="9533">MNFLHNDLGHLSGGEVVEVNLSNAANVKLMDSSNFSNYRRGGRHEYFGGHVTRSPFRLEVPREGHWHVAVDLGGYAGSVRAGVRVLG</sequence>
<protein>
    <recommendedName>
        <fullName evidence="1">DUF1883 domain-containing protein</fullName>
    </recommendedName>
</protein>
<dbReference type="Pfam" id="PF08980">
    <property type="entry name" value="DUF1883"/>
    <property type="match status" value="1"/>
</dbReference>
<evidence type="ECO:0000259" key="1">
    <source>
        <dbReference type="Pfam" id="PF08980"/>
    </source>
</evidence>
<dbReference type="OrthoDB" id="370892at2"/>
<reference evidence="2 3" key="1">
    <citation type="submission" date="2017-07" db="EMBL/GenBank/DDBJ databases">
        <title>Draft Genome Sequences of Select Purple Nonsulfur Bacteria.</title>
        <authorList>
            <person name="Lasarre B."/>
            <person name="Mckinlay J.B."/>
        </authorList>
    </citation>
    <scope>NUCLEOTIDE SEQUENCE [LARGE SCALE GENOMIC DNA]</scope>
    <source>
        <strain evidence="2 3">DSM 11907</strain>
    </source>
</reference>
<accession>A0A327KPA2</accession>
<dbReference type="InterPro" id="IPR015073">
    <property type="entry name" value="DUF1883"/>
</dbReference>
<dbReference type="InterPro" id="IPR036488">
    <property type="entry name" value="DUF1883-like_sf"/>
</dbReference>